<dbReference type="FunFam" id="3.10.10.10:FF:000007">
    <property type="entry name" value="Retrovirus-related Pol polyprotein from transposon 17.6-like Protein"/>
    <property type="match status" value="1"/>
</dbReference>
<keyword evidence="12" id="KW-1185">Reference proteome</keyword>
<evidence type="ECO:0000256" key="3">
    <source>
        <dbReference type="ARBA" id="ARBA00022670"/>
    </source>
</evidence>
<dbReference type="PROSITE" id="PS50878">
    <property type="entry name" value="RT_POL"/>
    <property type="match status" value="1"/>
</dbReference>
<dbReference type="InterPro" id="IPR053134">
    <property type="entry name" value="RNA-dir_DNA_polymerase"/>
</dbReference>
<keyword evidence="9" id="KW-0695">RNA-directed DNA polymerase</keyword>
<keyword evidence="5" id="KW-0548">Nucleotidyltransferase</keyword>
<keyword evidence="4" id="KW-0808">Transferase</keyword>
<dbReference type="Gene3D" id="3.30.70.270">
    <property type="match status" value="1"/>
</dbReference>
<dbReference type="SUPFAM" id="SSF56672">
    <property type="entry name" value="DNA/RNA polymerases"/>
    <property type="match status" value="1"/>
</dbReference>
<evidence type="ECO:0000256" key="4">
    <source>
        <dbReference type="ARBA" id="ARBA00022679"/>
    </source>
</evidence>
<evidence type="ECO:0000313" key="11">
    <source>
        <dbReference type="EMBL" id="KAK3505904.1"/>
    </source>
</evidence>
<keyword evidence="3" id="KW-0645">Protease</keyword>
<protein>
    <recommendedName>
        <fullName evidence="2">ribonuclease H</fullName>
        <ecNumber evidence="2">3.1.26.4</ecNumber>
    </recommendedName>
</protein>
<dbReference type="GO" id="GO:0003964">
    <property type="term" value="F:RNA-directed DNA polymerase activity"/>
    <property type="evidence" value="ECO:0007669"/>
    <property type="project" value="UniProtKB-KW"/>
</dbReference>
<feature type="non-terminal residue" evidence="11">
    <location>
        <position position="282"/>
    </location>
</feature>
<dbReference type="Pfam" id="PF00078">
    <property type="entry name" value="RVT_1"/>
    <property type="match status" value="1"/>
</dbReference>
<keyword evidence="6" id="KW-0540">Nuclease</keyword>
<dbReference type="EC" id="3.1.26.4" evidence="2"/>
<dbReference type="EMBL" id="JAUCMX010000425">
    <property type="protein sequence ID" value="KAK3505904.1"/>
    <property type="molecule type" value="Genomic_DNA"/>
</dbReference>
<dbReference type="GO" id="GO:0006508">
    <property type="term" value="P:proteolysis"/>
    <property type="evidence" value="ECO:0007669"/>
    <property type="project" value="UniProtKB-KW"/>
</dbReference>
<evidence type="ECO:0000256" key="5">
    <source>
        <dbReference type="ARBA" id="ARBA00022695"/>
    </source>
</evidence>
<reference evidence="11" key="1">
    <citation type="submission" date="2023-06" db="EMBL/GenBank/DDBJ databases">
        <title>Male Hemibagrus guttatus genome.</title>
        <authorList>
            <person name="Bian C."/>
        </authorList>
    </citation>
    <scope>NUCLEOTIDE SEQUENCE</scope>
    <source>
        <strain evidence="11">Male_cb2023</strain>
        <tissue evidence="11">Muscle</tissue>
    </source>
</reference>
<dbReference type="Proteomes" id="UP001274896">
    <property type="component" value="Unassembled WGS sequence"/>
</dbReference>
<dbReference type="InterPro" id="IPR043128">
    <property type="entry name" value="Rev_trsase/Diguanyl_cyclase"/>
</dbReference>
<dbReference type="CDD" id="cd01647">
    <property type="entry name" value="RT_LTR"/>
    <property type="match status" value="1"/>
</dbReference>
<evidence type="ECO:0000256" key="6">
    <source>
        <dbReference type="ARBA" id="ARBA00022722"/>
    </source>
</evidence>
<feature type="domain" description="Reverse transcriptase" evidence="10">
    <location>
        <begin position="139"/>
        <end position="282"/>
    </location>
</feature>
<accession>A0AAE0UGU5</accession>
<dbReference type="PANTHER" id="PTHR24559">
    <property type="entry name" value="TRANSPOSON TY3-I GAG-POL POLYPROTEIN"/>
    <property type="match status" value="1"/>
</dbReference>
<evidence type="ECO:0000256" key="8">
    <source>
        <dbReference type="ARBA" id="ARBA00022801"/>
    </source>
</evidence>
<evidence type="ECO:0000256" key="2">
    <source>
        <dbReference type="ARBA" id="ARBA00012180"/>
    </source>
</evidence>
<evidence type="ECO:0000256" key="1">
    <source>
        <dbReference type="ARBA" id="ARBA00010879"/>
    </source>
</evidence>
<comment type="similarity">
    <text evidence="1">Belongs to the beta type-B retroviral polymerase family. HERV class-II K(HML-2) pol subfamily.</text>
</comment>
<evidence type="ECO:0000256" key="9">
    <source>
        <dbReference type="ARBA" id="ARBA00022918"/>
    </source>
</evidence>
<dbReference type="InterPro" id="IPR043502">
    <property type="entry name" value="DNA/RNA_pol_sf"/>
</dbReference>
<keyword evidence="8" id="KW-0378">Hydrolase</keyword>
<dbReference type="Gene3D" id="3.10.10.10">
    <property type="entry name" value="HIV Type 1 Reverse Transcriptase, subunit A, domain 1"/>
    <property type="match status" value="1"/>
</dbReference>
<name>A0AAE0UGU5_9TELE</name>
<dbReference type="GO" id="GO:0008233">
    <property type="term" value="F:peptidase activity"/>
    <property type="evidence" value="ECO:0007669"/>
    <property type="project" value="UniProtKB-KW"/>
</dbReference>
<dbReference type="InterPro" id="IPR000477">
    <property type="entry name" value="RT_dom"/>
</dbReference>
<comment type="caution">
    <text evidence="11">The sequence shown here is derived from an EMBL/GenBank/DDBJ whole genome shotgun (WGS) entry which is preliminary data.</text>
</comment>
<dbReference type="AlphaFoldDB" id="A0AAE0UGU5"/>
<evidence type="ECO:0000313" key="12">
    <source>
        <dbReference type="Proteomes" id="UP001274896"/>
    </source>
</evidence>
<dbReference type="GO" id="GO:0004523">
    <property type="term" value="F:RNA-DNA hybrid ribonuclease activity"/>
    <property type="evidence" value="ECO:0007669"/>
    <property type="project" value="UniProtKB-EC"/>
</dbReference>
<sequence>WKGDKVPDIVGTAKLTQAITLLPRQEHLVWGKLPLNVPASMGSAILIEPARAQTHKKSIMLTFSPVVAVEDLGMHSDHENKELVSVQSQCTVGSTISDEDSCIGYRLRESLQKLNLGFHTARFLQLNPKKLRSVLSDMEEQEIIRKSYSEWASPLVLVWKKTGDLRVCVDYRWLNTRTVKDAHPLPHQADCLAALGGNAIFSAIDLTSGFYNIVVSEEDRKFTAFTTPMGLYEFNRLPQGLCNSPASFMRLMTNIFGDQNFLTLLCYLDDLLVYAPNEEGNY</sequence>
<gene>
    <name evidence="11" type="ORF">QTP70_003696</name>
</gene>
<organism evidence="11 12">
    <name type="scientific">Hemibagrus guttatus</name>
    <dbReference type="NCBI Taxonomy" id="175788"/>
    <lineage>
        <taxon>Eukaryota</taxon>
        <taxon>Metazoa</taxon>
        <taxon>Chordata</taxon>
        <taxon>Craniata</taxon>
        <taxon>Vertebrata</taxon>
        <taxon>Euteleostomi</taxon>
        <taxon>Actinopterygii</taxon>
        <taxon>Neopterygii</taxon>
        <taxon>Teleostei</taxon>
        <taxon>Ostariophysi</taxon>
        <taxon>Siluriformes</taxon>
        <taxon>Bagridae</taxon>
        <taxon>Hemibagrus</taxon>
    </lineage>
</organism>
<proteinExistence type="inferred from homology"/>
<keyword evidence="7" id="KW-0255">Endonuclease</keyword>
<evidence type="ECO:0000259" key="10">
    <source>
        <dbReference type="PROSITE" id="PS50878"/>
    </source>
</evidence>
<dbReference type="PANTHER" id="PTHR24559:SF440">
    <property type="entry name" value="RIBONUCLEASE H"/>
    <property type="match status" value="1"/>
</dbReference>
<evidence type="ECO:0000256" key="7">
    <source>
        <dbReference type="ARBA" id="ARBA00022759"/>
    </source>
</evidence>